<evidence type="ECO:0000313" key="14">
    <source>
        <dbReference type="Proteomes" id="UP001521222"/>
    </source>
</evidence>
<evidence type="ECO:0000256" key="6">
    <source>
        <dbReference type="ARBA" id="ARBA00023136"/>
    </source>
</evidence>
<dbReference type="Gene3D" id="2.70.130.10">
    <property type="entry name" value="Mannose-6-phosphate receptor binding domain"/>
    <property type="match status" value="2"/>
</dbReference>
<gene>
    <name evidence="13" type="primary">MRL1</name>
    <name evidence="13" type="ORF">SLS59_010013</name>
</gene>
<evidence type="ECO:0000256" key="10">
    <source>
        <dbReference type="SAM" id="Phobius"/>
    </source>
</evidence>
<reference evidence="13 14" key="1">
    <citation type="submission" date="2024-02" db="EMBL/GenBank/DDBJ databases">
        <title>De novo assembly and annotation of 12 fungi associated with fruit tree decline syndrome in Ontario, Canada.</title>
        <authorList>
            <person name="Sulman M."/>
            <person name="Ellouze W."/>
            <person name="Ilyukhin E."/>
        </authorList>
    </citation>
    <scope>NUCLEOTIDE SEQUENCE [LARGE SCALE GENOMIC DNA]</scope>
    <source>
        <strain evidence="13 14">M97-236</strain>
    </source>
</reference>
<dbReference type="SUPFAM" id="SSF50911">
    <property type="entry name" value="Mannose 6-phosphate receptor domain"/>
    <property type="match status" value="1"/>
</dbReference>
<feature type="signal peptide" evidence="11">
    <location>
        <begin position="1"/>
        <end position="21"/>
    </location>
</feature>
<keyword evidence="4 11" id="KW-0732">Signal</keyword>
<keyword evidence="2" id="KW-0813">Transport</keyword>
<accession>A0ABR3QIA9</accession>
<dbReference type="Pfam" id="PF02157">
    <property type="entry name" value="Man-6-P_recep"/>
    <property type="match status" value="1"/>
</dbReference>
<feature type="transmembrane region" description="Helical" evidence="10">
    <location>
        <begin position="286"/>
        <end position="306"/>
    </location>
</feature>
<dbReference type="EMBL" id="JAKIXB020000051">
    <property type="protein sequence ID" value="KAL1591886.1"/>
    <property type="molecule type" value="Genomic_DNA"/>
</dbReference>
<evidence type="ECO:0000256" key="8">
    <source>
        <dbReference type="ARBA" id="ARBA00023180"/>
    </source>
</evidence>
<evidence type="ECO:0000256" key="11">
    <source>
        <dbReference type="SAM" id="SignalP"/>
    </source>
</evidence>
<feature type="compositionally biased region" description="Acidic residues" evidence="9">
    <location>
        <begin position="157"/>
        <end position="166"/>
    </location>
</feature>
<organism evidence="13 14">
    <name type="scientific">Nothophoma quercina</name>
    <dbReference type="NCBI Taxonomy" id="749835"/>
    <lineage>
        <taxon>Eukaryota</taxon>
        <taxon>Fungi</taxon>
        <taxon>Dikarya</taxon>
        <taxon>Ascomycota</taxon>
        <taxon>Pezizomycotina</taxon>
        <taxon>Dothideomycetes</taxon>
        <taxon>Pleosporomycetidae</taxon>
        <taxon>Pleosporales</taxon>
        <taxon>Pleosporineae</taxon>
        <taxon>Didymellaceae</taxon>
        <taxon>Nothophoma</taxon>
    </lineage>
</organism>
<evidence type="ECO:0000256" key="1">
    <source>
        <dbReference type="ARBA" id="ARBA00004308"/>
    </source>
</evidence>
<dbReference type="InterPro" id="IPR009011">
    <property type="entry name" value="Man6P_isomerase_rcpt-bd_dom_sf"/>
</dbReference>
<proteinExistence type="predicted"/>
<evidence type="ECO:0000259" key="12">
    <source>
        <dbReference type="PROSITE" id="PS51914"/>
    </source>
</evidence>
<keyword evidence="7" id="KW-1015">Disulfide bond</keyword>
<keyword evidence="13" id="KW-0675">Receptor</keyword>
<name>A0ABR3QIA9_9PLEO</name>
<evidence type="ECO:0000256" key="3">
    <source>
        <dbReference type="ARBA" id="ARBA00022692"/>
    </source>
</evidence>
<dbReference type="Proteomes" id="UP001521222">
    <property type="component" value="Unassembled WGS sequence"/>
</dbReference>
<keyword evidence="6 10" id="KW-0472">Membrane</keyword>
<feature type="compositionally biased region" description="Basic and acidic residues" evidence="9">
    <location>
        <begin position="167"/>
        <end position="189"/>
    </location>
</feature>
<evidence type="ECO:0000256" key="5">
    <source>
        <dbReference type="ARBA" id="ARBA00022989"/>
    </source>
</evidence>
<keyword evidence="8" id="KW-0325">Glycoprotein</keyword>
<feature type="chain" id="PRO_5046577465" evidence="11">
    <location>
        <begin position="22"/>
        <end position="344"/>
    </location>
</feature>
<sequence length="344" mass="38576">MKAALTSLLFLLSSGLTTVHAASDKPLKPCTIVSPTTERFFDLNELRRTLPKEGEKKKDADEGSWHAKGYDYGANFTVNFCGPVVEELNDVQDLDKKLWGNVSAFYERGDRQYAIGLENSEPIFRGRKLILNYTGGSLCPSSSSKRSPVSLPRGIIGDDDDDDDDDDKKHKDKDSDSDRRKKPSSDKSERRKTTVISLLCESDPLAKSSISFVAAVDDCTYFFEGRSHFACGSVHAETQTLSPGGVFGVIALIAVLVYFVGGCVYQRTVMHQRGWRQLPNYAMWAGIWRFFSDMFIILTSSCARFLPSRRGYSRVSLNGDSRGRGRRDESENRLIDNLDEEWDD</sequence>
<feature type="compositionally biased region" description="Low complexity" evidence="9">
    <location>
        <begin position="138"/>
        <end position="153"/>
    </location>
</feature>
<keyword evidence="14" id="KW-1185">Reference proteome</keyword>
<feature type="domain" description="MRH" evidence="12">
    <location>
        <begin position="28"/>
        <end position="233"/>
    </location>
</feature>
<evidence type="ECO:0000256" key="2">
    <source>
        <dbReference type="ARBA" id="ARBA00022448"/>
    </source>
</evidence>
<evidence type="ECO:0000256" key="9">
    <source>
        <dbReference type="SAM" id="MobiDB-lite"/>
    </source>
</evidence>
<evidence type="ECO:0000313" key="13">
    <source>
        <dbReference type="EMBL" id="KAL1591886.1"/>
    </source>
</evidence>
<dbReference type="InterPro" id="IPR028927">
    <property type="entry name" value="Man-6-P_rcpt"/>
</dbReference>
<comment type="caution">
    <text evidence="13">The sequence shown here is derived from an EMBL/GenBank/DDBJ whole genome shotgun (WGS) entry which is preliminary data.</text>
</comment>
<evidence type="ECO:0000256" key="4">
    <source>
        <dbReference type="ARBA" id="ARBA00022729"/>
    </source>
</evidence>
<keyword evidence="3 10" id="KW-0812">Transmembrane</keyword>
<feature type="region of interest" description="Disordered" evidence="9">
    <location>
        <begin position="138"/>
        <end position="189"/>
    </location>
</feature>
<evidence type="ECO:0000256" key="7">
    <source>
        <dbReference type="ARBA" id="ARBA00023157"/>
    </source>
</evidence>
<keyword evidence="5 10" id="KW-1133">Transmembrane helix</keyword>
<comment type="subcellular location">
    <subcellularLocation>
        <location evidence="1">Endomembrane system</location>
    </subcellularLocation>
</comment>
<dbReference type="PROSITE" id="PS51914">
    <property type="entry name" value="MRH"/>
    <property type="match status" value="1"/>
</dbReference>
<dbReference type="InterPro" id="IPR044865">
    <property type="entry name" value="MRH_dom"/>
</dbReference>
<protein>
    <submittedName>
        <fullName evidence="13">Cation-independent mannose-6-phosphate receptor CI-MPR</fullName>
    </submittedName>
</protein>
<dbReference type="PANTHER" id="PTHR15071">
    <property type="entry name" value="MANNOSE-6-PHOSPHATE RECEPTOR FAMILY MEMBER"/>
    <property type="match status" value="1"/>
</dbReference>
<feature type="transmembrane region" description="Helical" evidence="10">
    <location>
        <begin position="245"/>
        <end position="265"/>
    </location>
</feature>
<dbReference type="PANTHER" id="PTHR15071:SF0">
    <property type="entry name" value="MANNOSE 6-PHOSPHATE RECEPTOR-LIKE PROTEIN 1"/>
    <property type="match status" value="1"/>
</dbReference>